<organism evidence="1 2">
    <name type="scientific">Photinus pyralis</name>
    <name type="common">Common eastern firefly</name>
    <name type="synonym">Lampyris pyralis</name>
    <dbReference type="NCBI Taxonomy" id="7054"/>
    <lineage>
        <taxon>Eukaryota</taxon>
        <taxon>Metazoa</taxon>
        <taxon>Ecdysozoa</taxon>
        <taxon>Arthropoda</taxon>
        <taxon>Hexapoda</taxon>
        <taxon>Insecta</taxon>
        <taxon>Pterygota</taxon>
        <taxon>Neoptera</taxon>
        <taxon>Endopterygota</taxon>
        <taxon>Coleoptera</taxon>
        <taxon>Polyphaga</taxon>
        <taxon>Elateriformia</taxon>
        <taxon>Elateroidea</taxon>
        <taxon>Lampyridae</taxon>
        <taxon>Lampyrinae</taxon>
        <taxon>Photinus</taxon>
    </lineage>
</organism>
<accession>A0A5N4AB37</accession>
<sequence>MNRKQKKIKQQIGVYFYQNRLKLKCFAHLKDIRSLHSRGRLIHQSAVQYKIFAFLYMNTLNIHNNYLQETIRHYVNVLHLHAFKSRVFKYYFRKLQMYTEKRKLKKSHCELIEVFRQAKCNPRLLAVALRSWIYFTSISLGTRQKVELMRQRVNVKLKSVYFHLLQSYARGRTRKNNEKQLAVLFYEKSLLHKCFKAFVTYRDVRRSKHVKQRHACQFATNKLMQACFKAIVKYKNGEQRKREAHWRIVATLAMKSQRRCFTILRNQRRVRLINEKKYENACQFHARQVEKKAFLILVGYRIYQAQKRTLYDRINMAVKQLTLQRTFDKWRSFCAISRQKRRMVNQADKHYLSSTMRRMLHLWKQSARRLKLTREQMNESEKIYSLKTKQKALQRLKAHVDEKKKLQAHLHAVEDFNRSHMLRSGIRILLTSAFNLHKEREKLALEKYRRKHFLAVKYLGIWKRCLPMAIKQPQPSPVPYECMSFQWNPTCFDKPKIPKYLRAIINN</sequence>
<dbReference type="InParanoid" id="A0A5N4AB37"/>
<keyword evidence="2" id="KW-1185">Reference proteome</keyword>
<name>A0A5N4AB37_PHOPY</name>
<dbReference type="AlphaFoldDB" id="A0A5N4AB37"/>
<evidence type="ECO:0000313" key="1">
    <source>
        <dbReference type="EMBL" id="KAB0794545.1"/>
    </source>
</evidence>
<dbReference type="Proteomes" id="UP000327044">
    <property type="component" value="Unassembled WGS sequence"/>
</dbReference>
<evidence type="ECO:0008006" key="3">
    <source>
        <dbReference type="Google" id="ProtNLM"/>
    </source>
</evidence>
<proteinExistence type="predicted"/>
<reference evidence="1 2" key="1">
    <citation type="journal article" date="2018" name="Elife">
        <title>Firefly genomes illuminate parallel origins of bioluminescence in beetles.</title>
        <authorList>
            <person name="Fallon T.R."/>
            <person name="Lower S.E."/>
            <person name="Chang C.H."/>
            <person name="Bessho-Uehara M."/>
            <person name="Martin G.J."/>
            <person name="Bewick A.J."/>
            <person name="Behringer M."/>
            <person name="Debat H.J."/>
            <person name="Wong I."/>
            <person name="Day J.C."/>
            <person name="Suvorov A."/>
            <person name="Silva C.J."/>
            <person name="Stanger-Hall K.F."/>
            <person name="Hall D.W."/>
            <person name="Schmitz R.J."/>
            <person name="Nelson D.R."/>
            <person name="Lewis S.M."/>
            <person name="Shigenobu S."/>
            <person name="Bybee S.M."/>
            <person name="Larracuente A.M."/>
            <person name="Oba Y."/>
            <person name="Weng J.K."/>
        </authorList>
    </citation>
    <scope>NUCLEOTIDE SEQUENCE [LARGE SCALE GENOMIC DNA]</scope>
    <source>
        <strain evidence="1">1611_PpyrPB1</strain>
        <tissue evidence="1">Whole body</tissue>
    </source>
</reference>
<gene>
    <name evidence="1" type="ORF">PPYR_11384</name>
</gene>
<dbReference type="EMBL" id="VVIM01000008">
    <property type="protein sequence ID" value="KAB0794545.1"/>
    <property type="molecule type" value="Genomic_DNA"/>
</dbReference>
<comment type="caution">
    <text evidence="1">The sequence shown here is derived from an EMBL/GenBank/DDBJ whole genome shotgun (WGS) entry which is preliminary data.</text>
</comment>
<protein>
    <recommendedName>
        <fullName evidence="3">Sfi1 spindle body domain-containing protein</fullName>
    </recommendedName>
</protein>
<evidence type="ECO:0000313" key="2">
    <source>
        <dbReference type="Proteomes" id="UP000327044"/>
    </source>
</evidence>